<dbReference type="EMBL" id="GL732530">
    <property type="protein sequence ID" value="EFX86077.1"/>
    <property type="molecule type" value="Genomic_DNA"/>
</dbReference>
<dbReference type="KEGG" id="dpx:DAPPUDRAFT_236607"/>
<proteinExistence type="predicted"/>
<dbReference type="Proteomes" id="UP000000305">
    <property type="component" value="Unassembled WGS sequence"/>
</dbReference>
<reference evidence="1 2" key="1">
    <citation type="journal article" date="2011" name="Science">
        <title>The ecoresponsive genome of Daphnia pulex.</title>
        <authorList>
            <person name="Colbourne J.K."/>
            <person name="Pfrender M.E."/>
            <person name="Gilbert D."/>
            <person name="Thomas W.K."/>
            <person name="Tucker A."/>
            <person name="Oakley T.H."/>
            <person name="Tokishita S."/>
            <person name="Aerts A."/>
            <person name="Arnold G.J."/>
            <person name="Basu M.K."/>
            <person name="Bauer D.J."/>
            <person name="Caceres C.E."/>
            <person name="Carmel L."/>
            <person name="Casola C."/>
            <person name="Choi J.H."/>
            <person name="Detter J.C."/>
            <person name="Dong Q."/>
            <person name="Dusheyko S."/>
            <person name="Eads B.D."/>
            <person name="Frohlich T."/>
            <person name="Geiler-Samerotte K.A."/>
            <person name="Gerlach D."/>
            <person name="Hatcher P."/>
            <person name="Jogdeo S."/>
            <person name="Krijgsveld J."/>
            <person name="Kriventseva E.V."/>
            <person name="Kultz D."/>
            <person name="Laforsch C."/>
            <person name="Lindquist E."/>
            <person name="Lopez J."/>
            <person name="Manak J.R."/>
            <person name="Muller J."/>
            <person name="Pangilinan J."/>
            <person name="Patwardhan R.P."/>
            <person name="Pitluck S."/>
            <person name="Pritham E.J."/>
            <person name="Rechtsteiner A."/>
            <person name="Rho M."/>
            <person name="Rogozin I.B."/>
            <person name="Sakarya O."/>
            <person name="Salamov A."/>
            <person name="Schaack S."/>
            <person name="Shapiro H."/>
            <person name="Shiga Y."/>
            <person name="Skalitzky C."/>
            <person name="Smith Z."/>
            <person name="Souvorov A."/>
            <person name="Sung W."/>
            <person name="Tang Z."/>
            <person name="Tsuchiya D."/>
            <person name="Tu H."/>
            <person name="Vos H."/>
            <person name="Wang M."/>
            <person name="Wolf Y.I."/>
            <person name="Yamagata H."/>
            <person name="Yamada T."/>
            <person name="Ye Y."/>
            <person name="Shaw J.R."/>
            <person name="Andrews J."/>
            <person name="Crease T.J."/>
            <person name="Tang H."/>
            <person name="Lucas S.M."/>
            <person name="Robertson H.M."/>
            <person name="Bork P."/>
            <person name="Koonin E.V."/>
            <person name="Zdobnov E.M."/>
            <person name="Grigoriev I.V."/>
            <person name="Lynch M."/>
            <person name="Boore J.L."/>
        </authorList>
    </citation>
    <scope>NUCLEOTIDE SEQUENCE [LARGE SCALE GENOMIC DNA]</scope>
</reference>
<name>E9G2N4_DAPPU</name>
<evidence type="ECO:0000313" key="2">
    <source>
        <dbReference type="Proteomes" id="UP000000305"/>
    </source>
</evidence>
<evidence type="ECO:0000313" key="1">
    <source>
        <dbReference type="EMBL" id="EFX86077.1"/>
    </source>
</evidence>
<protein>
    <submittedName>
        <fullName evidence="1">Uncharacterized protein</fullName>
    </submittedName>
</protein>
<gene>
    <name evidence="1" type="ORF">DAPPUDRAFT_236607</name>
</gene>
<dbReference type="HOGENOM" id="CLU_3034518_0_0_1"/>
<sequence>MAKSAVFSLAGLGNRDSAQQLRLDSAKIYATNILLKSAESNGTTRPTHLLNARHD</sequence>
<organism evidence="1 2">
    <name type="scientific">Daphnia pulex</name>
    <name type="common">Water flea</name>
    <dbReference type="NCBI Taxonomy" id="6669"/>
    <lineage>
        <taxon>Eukaryota</taxon>
        <taxon>Metazoa</taxon>
        <taxon>Ecdysozoa</taxon>
        <taxon>Arthropoda</taxon>
        <taxon>Crustacea</taxon>
        <taxon>Branchiopoda</taxon>
        <taxon>Diplostraca</taxon>
        <taxon>Cladocera</taxon>
        <taxon>Anomopoda</taxon>
        <taxon>Daphniidae</taxon>
        <taxon>Daphnia</taxon>
    </lineage>
</organism>
<keyword evidence="2" id="KW-1185">Reference proteome</keyword>
<accession>E9G2N4</accession>
<dbReference type="InParanoid" id="E9G2N4"/>
<dbReference type="AlphaFoldDB" id="E9G2N4"/>